<evidence type="ECO:0000313" key="4">
    <source>
        <dbReference type="EMBL" id="XDK32144.1"/>
    </source>
</evidence>
<dbReference type="CDD" id="cd08502">
    <property type="entry name" value="PBP2_NikA_DppA_OppA_like_16"/>
    <property type="match status" value="1"/>
</dbReference>
<feature type="domain" description="Solute-binding protein family 5" evidence="3">
    <location>
        <begin position="99"/>
        <end position="429"/>
    </location>
</feature>
<dbReference type="RefSeq" id="WP_368652865.1">
    <property type="nucleotide sequence ID" value="NZ_CP162599.1"/>
</dbReference>
<name>A0AB39HPB9_9BACI</name>
<dbReference type="AlphaFoldDB" id="A0AB39HPB9"/>
<dbReference type="Gene3D" id="3.40.190.10">
    <property type="entry name" value="Periplasmic binding protein-like II"/>
    <property type="match status" value="1"/>
</dbReference>
<sequence length="539" mass="60868">MPIKRVGYMLLFLVFMFALFGCSNETDSDNSQQGAENEDSDSDVNADDATDEAVSGGELNIAFNAQPPTLDIPQTTATAARDIAQHIFEPLVALDTSLEPQPMLAERYELSDDNTQITFYLRQGIKFHNGKEMTAEDVVASMERWQQLSSSAKTYLEGTKYEIEDEYTVVATRDKPTTLDMFVFADMSQFAAIMPKEIIDEAGLDNIDEYIGTGPYKMEDWRQDQYIHLSKYEDFQSRTEPADGLSGEKKALVDDMYFHFVGDSSTRVAGLKTGEYDISRDILQNDVELLDEDENIKISTYPSSMLVLLLNNKVGTFSDKKMRQAANAAINVEDILTAAYVNERFYVKDHALVKEEQTNWYTDSGSDIYNTYDPELAKELLDEAGYNGEEIVILTSREYDAHYNAAVVVQQHLEAVGMNVVLDVRDAPSSLELGNDENAYQIKSDSFAFRSTPIQQIFLNPEYQGWPDSEELERVKEEILYAESQDEAHALSSEFHNIFWEDVTSIKVGNSTNIMAMRENIEGLQYIAGPILWNISIND</sequence>
<feature type="compositionally biased region" description="Polar residues" evidence="2">
    <location>
        <begin position="26"/>
        <end position="35"/>
    </location>
</feature>
<dbReference type="Pfam" id="PF00496">
    <property type="entry name" value="SBP_bac_5"/>
    <property type="match status" value="1"/>
</dbReference>
<keyword evidence="1" id="KW-0732">Signal</keyword>
<evidence type="ECO:0000256" key="2">
    <source>
        <dbReference type="SAM" id="MobiDB-lite"/>
    </source>
</evidence>
<dbReference type="SUPFAM" id="SSF53850">
    <property type="entry name" value="Periplasmic binding protein-like II"/>
    <property type="match status" value="1"/>
</dbReference>
<dbReference type="GO" id="GO:0043190">
    <property type="term" value="C:ATP-binding cassette (ABC) transporter complex"/>
    <property type="evidence" value="ECO:0007669"/>
    <property type="project" value="InterPro"/>
</dbReference>
<proteinExistence type="predicted"/>
<organism evidence="4">
    <name type="scientific">Ornithinibacillus sp. 4-3</name>
    <dbReference type="NCBI Taxonomy" id="3231488"/>
    <lineage>
        <taxon>Bacteria</taxon>
        <taxon>Bacillati</taxon>
        <taxon>Bacillota</taxon>
        <taxon>Bacilli</taxon>
        <taxon>Bacillales</taxon>
        <taxon>Bacillaceae</taxon>
        <taxon>Ornithinibacillus</taxon>
    </lineage>
</organism>
<dbReference type="EMBL" id="CP162599">
    <property type="protein sequence ID" value="XDK32144.1"/>
    <property type="molecule type" value="Genomic_DNA"/>
</dbReference>
<feature type="compositionally biased region" description="Acidic residues" evidence="2">
    <location>
        <begin position="36"/>
        <end position="50"/>
    </location>
</feature>
<reference evidence="4" key="1">
    <citation type="submission" date="2024-07" db="EMBL/GenBank/DDBJ databases">
        <title>Halotolerant mesophilic bacterium Ornithinibacillus sp. 4-3, sp. nov., isolated from soil.</title>
        <authorList>
            <person name="Sidarenka A.V."/>
            <person name="Guliayeva D.E."/>
            <person name="Leanovich S.I."/>
            <person name="Hileuskaya K.S."/>
            <person name="Akhremchuk A.E."/>
            <person name="Sikolenko M.A."/>
            <person name="Valentovich L.N."/>
        </authorList>
    </citation>
    <scope>NUCLEOTIDE SEQUENCE</scope>
    <source>
        <strain evidence="4">4-3</strain>
    </source>
</reference>
<dbReference type="PANTHER" id="PTHR30290:SF38">
    <property type="entry name" value="D,D-DIPEPTIDE-BINDING PERIPLASMIC PROTEIN DDPA-RELATED"/>
    <property type="match status" value="1"/>
</dbReference>
<gene>
    <name evidence="4" type="ORF">AB4Y30_14160</name>
</gene>
<feature type="region of interest" description="Disordered" evidence="2">
    <location>
        <begin position="26"/>
        <end position="50"/>
    </location>
</feature>
<accession>A0AB39HPB9</accession>
<protein>
    <submittedName>
        <fullName evidence="4">ABC transporter substrate-binding protein</fullName>
    </submittedName>
</protein>
<dbReference type="Gene3D" id="3.10.105.10">
    <property type="entry name" value="Dipeptide-binding Protein, Domain 3"/>
    <property type="match status" value="1"/>
</dbReference>
<dbReference type="PANTHER" id="PTHR30290">
    <property type="entry name" value="PERIPLASMIC BINDING COMPONENT OF ABC TRANSPORTER"/>
    <property type="match status" value="1"/>
</dbReference>
<dbReference type="Gene3D" id="3.90.76.10">
    <property type="entry name" value="Dipeptide-binding Protein, Domain 1"/>
    <property type="match status" value="1"/>
</dbReference>
<dbReference type="InterPro" id="IPR030678">
    <property type="entry name" value="Peptide/Ni-bd"/>
</dbReference>
<dbReference type="InterPro" id="IPR000914">
    <property type="entry name" value="SBP_5_dom"/>
</dbReference>
<dbReference type="GO" id="GO:0042597">
    <property type="term" value="C:periplasmic space"/>
    <property type="evidence" value="ECO:0007669"/>
    <property type="project" value="UniProtKB-ARBA"/>
</dbReference>
<dbReference type="InterPro" id="IPR039424">
    <property type="entry name" value="SBP_5"/>
</dbReference>
<dbReference type="PIRSF" id="PIRSF002741">
    <property type="entry name" value="MppA"/>
    <property type="match status" value="1"/>
</dbReference>
<dbReference type="GO" id="GO:1904680">
    <property type="term" value="F:peptide transmembrane transporter activity"/>
    <property type="evidence" value="ECO:0007669"/>
    <property type="project" value="TreeGrafter"/>
</dbReference>
<dbReference type="GO" id="GO:0015833">
    <property type="term" value="P:peptide transport"/>
    <property type="evidence" value="ECO:0007669"/>
    <property type="project" value="TreeGrafter"/>
</dbReference>
<dbReference type="PROSITE" id="PS51257">
    <property type="entry name" value="PROKAR_LIPOPROTEIN"/>
    <property type="match status" value="1"/>
</dbReference>
<evidence type="ECO:0000256" key="1">
    <source>
        <dbReference type="ARBA" id="ARBA00022729"/>
    </source>
</evidence>
<evidence type="ECO:0000259" key="3">
    <source>
        <dbReference type="Pfam" id="PF00496"/>
    </source>
</evidence>